<sequence>MRYGGEELAHHTACNPGETITVKLASMSLTYQAGERSAVATLAPENLIFFNGENRQDLPVDSRTATPFYDKWAPGFVSGGHNKPIGVVGFQFLRE</sequence>
<proteinExistence type="predicted"/>
<protein>
    <submittedName>
        <fullName evidence="1">Uncharacterized protein</fullName>
    </submittedName>
</protein>
<gene>
    <name evidence="1" type="ORF">DI533_02345</name>
</gene>
<accession>A0A2W5S909</accession>
<comment type="caution">
    <text evidence="1">The sequence shown here is derived from an EMBL/GenBank/DDBJ whole genome shotgun (WGS) entry which is preliminary data.</text>
</comment>
<name>A0A2W5S909_CERSP</name>
<evidence type="ECO:0000313" key="1">
    <source>
        <dbReference type="EMBL" id="PZQ99531.1"/>
    </source>
</evidence>
<reference evidence="1 2" key="1">
    <citation type="submission" date="2017-08" db="EMBL/GenBank/DDBJ databases">
        <title>Infants hospitalized years apart are colonized by the same room-sourced microbial strains.</title>
        <authorList>
            <person name="Brooks B."/>
            <person name="Olm M.R."/>
            <person name="Firek B.A."/>
            <person name="Baker R."/>
            <person name="Thomas B.C."/>
            <person name="Morowitz M.J."/>
            <person name="Banfield J.F."/>
        </authorList>
    </citation>
    <scope>NUCLEOTIDE SEQUENCE [LARGE SCALE GENOMIC DNA]</scope>
    <source>
        <strain evidence="1">S2_003_000_R2_11</strain>
    </source>
</reference>
<dbReference type="Proteomes" id="UP000248975">
    <property type="component" value="Unassembled WGS sequence"/>
</dbReference>
<evidence type="ECO:0000313" key="2">
    <source>
        <dbReference type="Proteomes" id="UP000248975"/>
    </source>
</evidence>
<dbReference type="EMBL" id="QFQS01000001">
    <property type="protein sequence ID" value="PZQ99531.1"/>
    <property type="molecule type" value="Genomic_DNA"/>
</dbReference>
<organism evidence="1 2">
    <name type="scientific">Cereibacter sphaeroides</name>
    <name type="common">Rhodobacter sphaeroides</name>
    <dbReference type="NCBI Taxonomy" id="1063"/>
    <lineage>
        <taxon>Bacteria</taxon>
        <taxon>Pseudomonadati</taxon>
        <taxon>Pseudomonadota</taxon>
        <taxon>Alphaproteobacteria</taxon>
        <taxon>Rhodobacterales</taxon>
        <taxon>Paracoccaceae</taxon>
        <taxon>Cereibacter</taxon>
    </lineage>
</organism>
<dbReference type="AlphaFoldDB" id="A0A2W5S909"/>